<evidence type="ECO:0000313" key="7">
    <source>
        <dbReference type="Proteomes" id="UP000640052"/>
    </source>
</evidence>
<sequence length="229" mass="24992">MDSHTTSLGAARQRLATQGWTVLPGAGFTDGHQIDHAAVTTIAELFGSPSSRDGGRAVWPVQPATTDPGETFSRRDGEALLHTDAAYRADPEPLFALFCVRPARDGGLSRLLHAADAVAGLDDGILGALRRPQWRWVPPRVFGGERDTPRPVLEPDGAIRWRFDNLDVGSELADVATAFRDHVETHPRLVQLPLATDSVLICDNRSMLHGRTTFADPGRLLLRVRLVTR</sequence>
<dbReference type="InterPro" id="IPR050411">
    <property type="entry name" value="AlphaKG_dependent_hydroxylases"/>
</dbReference>
<organism evidence="6 7">
    <name type="scientific">Acrocarpospora phusangensis</name>
    <dbReference type="NCBI Taxonomy" id="1070424"/>
    <lineage>
        <taxon>Bacteria</taxon>
        <taxon>Bacillati</taxon>
        <taxon>Actinomycetota</taxon>
        <taxon>Actinomycetes</taxon>
        <taxon>Streptosporangiales</taxon>
        <taxon>Streptosporangiaceae</taxon>
        <taxon>Acrocarpospora</taxon>
    </lineage>
</organism>
<protein>
    <recommendedName>
        <fullName evidence="5">TauD/TfdA-like domain-containing protein</fullName>
    </recommendedName>
</protein>
<evidence type="ECO:0000313" key="6">
    <source>
        <dbReference type="EMBL" id="GIH25050.1"/>
    </source>
</evidence>
<evidence type="ECO:0000256" key="4">
    <source>
        <dbReference type="ARBA" id="ARBA00023194"/>
    </source>
</evidence>
<dbReference type="GO" id="GO:0016491">
    <property type="term" value="F:oxidoreductase activity"/>
    <property type="evidence" value="ECO:0007669"/>
    <property type="project" value="UniProtKB-KW"/>
</dbReference>
<keyword evidence="2" id="KW-0560">Oxidoreductase</keyword>
<feature type="domain" description="TauD/TfdA-like" evidence="5">
    <location>
        <begin position="10"/>
        <end position="224"/>
    </location>
</feature>
<proteinExistence type="predicted"/>
<dbReference type="EMBL" id="BOOA01000024">
    <property type="protein sequence ID" value="GIH25050.1"/>
    <property type="molecule type" value="Genomic_DNA"/>
</dbReference>
<keyword evidence="7" id="KW-1185">Reference proteome</keyword>
<dbReference type="PANTHER" id="PTHR10696:SF56">
    <property type="entry name" value="TAUD_TFDA-LIKE DOMAIN-CONTAINING PROTEIN"/>
    <property type="match status" value="1"/>
</dbReference>
<keyword evidence="4" id="KW-0045">Antibiotic biosynthesis</keyword>
<comment type="cofactor">
    <cofactor evidence="1">
        <name>Fe(2+)</name>
        <dbReference type="ChEBI" id="CHEBI:29033"/>
    </cofactor>
</comment>
<evidence type="ECO:0000256" key="3">
    <source>
        <dbReference type="ARBA" id="ARBA00023004"/>
    </source>
</evidence>
<evidence type="ECO:0000256" key="2">
    <source>
        <dbReference type="ARBA" id="ARBA00023002"/>
    </source>
</evidence>
<dbReference type="Pfam" id="PF02668">
    <property type="entry name" value="TauD"/>
    <property type="match status" value="1"/>
</dbReference>
<comment type="caution">
    <text evidence="6">The sequence shown here is derived from an EMBL/GenBank/DDBJ whole genome shotgun (WGS) entry which is preliminary data.</text>
</comment>
<dbReference type="Gene3D" id="3.60.130.10">
    <property type="entry name" value="Clavaminate synthase-like"/>
    <property type="match status" value="1"/>
</dbReference>
<dbReference type="SUPFAM" id="SSF51197">
    <property type="entry name" value="Clavaminate synthase-like"/>
    <property type="match status" value="1"/>
</dbReference>
<evidence type="ECO:0000259" key="5">
    <source>
        <dbReference type="Pfam" id="PF02668"/>
    </source>
</evidence>
<dbReference type="Proteomes" id="UP000640052">
    <property type="component" value="Unassembled WGS sequence"/>
</dbReference>
<dbReference type="InterPro" id="IPR042098">
    <property type="entry name" value="TauD-like_sf"/>
</dbReference>
<dbReference type="InterPro" id="IPR003819">
    <property type="entry name" value="TauD/TfdA-like"/>
</dbReference>
<reference evidence="6" key="1">
    <citation type="submission" date="2021-01" db="EMBL/GenBank/DDBJ databases">
        <title>Whole genome shotgun sequence of Acrocarpospora phusangensis NBRC 108782.</title>
        <authorList>
            <person name="Komaki H."/>
            <person name="Tamura T."/>
        </authorList>
    </citation>
    <scope>NUCLEOTIDE SEQUENCE</scope>
    <source>
        <strain evidence="6">NBRC 108782</strain>
    </source>
</reference>
<keyword evidence="3" id="KW-0408">Iron</keyword>
<dbReference type="AlphaFoldDB" id="A0A919QCW3"/>
<accession>A0A919QCW3</accession>
<dbReference type="GO" id="GO:0017000">
    <property type="term" value="P:antibiotic biosynthetic process"/>
    <property type="evidence" value="ECO:0007669"/>
    <property type="project" value="UniProtKB-KW"/>
</dbReference>
<gene>
    <name evidence="6" type="ORF">Aph01nite_33600</name>
</gene>
<dbReference type="PANTHER" id="PTHR10696">
    <property type="entry name" value="GAMMA-BUTYROBETAINE HYDROXYLASE-RELATED"/>
    <property type="match status" value="1"/>
</dbReference>
<evidence type="ECO:0000256" key="1">
    <source>
        <dbReference type="ARBA" id="ARBA00001954"/>
    </source>
</evidence>
<name>A0A919QCW3_9ACTN</name>
<dbReference type="RefSeq" id="WP_204041781.1">
    <property type="nucleotide sequence ID" value="NZ_BOOA01000024.1"/>
</dbReference>